<evidence type="ECO:0000256" key="4">
    <source>
        <dbReference type="ARBA" id="ARBA00022729"/>
    </source>
</evidence>
<evidence type="ECO:0000256" key="3">
    <source>
        <dbReference type="ARBA" id="ARBA00022487"/>
    </source>
</evidence>
<evidence type="ECO:0000256" key="2">
    <source>
        <dbReference type="ARBA" id="ARBA00013095"/>
    </source>
</evidence>
<name>A0A857MAL3_9ACTN</name>
<dbReference type="EMBL" id="CP045810">
    <property type="protein sequence ID" value="QHN38351.1"/>
    <property type="molecule type" value="Genomic_DNA"/>
</dbReference>
<dbReference type="InterPro" id="IPR011150">
    <property type="entry name" value="Cutinase_monf"/>
</dbReference>
<keyword evidence="6 9" id="KW-1015">Disulfide bond</keyword>
<keyword evidence="4" id="KW-0732">Signal</keyword>
<evidence type="ECO:0000313" key="11">
    <source>
        <dbReference type="EMBL" id="QHN38351.1"/>
    </source>
</evidence>
<accession>A0A857MAL3</accession>
<dbReference type="InterPro" id="IPR029058">
    <property type="entry name" value="AB_hydrolase_fold"/>
</dbReference>
<evidence type="ECO:0000256" key="1">
    <source>
        <dbReference type="ARBA" id="ARBA00007534"/>
    </source>
</evidence>
<dbReference type="Pfam" id="PF01083">
    <property type="entry name" value="Cutinase"/>
    <property type="match status" value="1"/>
</dbReference>
<feature type="compositionally biased region" description="Basic and acidic residues" evidence="10">
    <location>
        <begin position="7"/>
        <end position="20"/>
    </location>
</feature>
<keyword evidence="3" id="KW-0719">Serine esterase</keyword>
<protein>
    <recommendedName>
        <fullName evidence="2">cutinase</fullName>
        <ecNumber evidence="2">3.1.1.74</ecNumber>
    </recommendedName>
</protein>
<keyword evidence="5" id="KW-0378">Hydrolase</keyword>
<evidence type="ECO:0000256" key="5">
    <source>
        <dbReference type="ARBA" id="ARBA00022801"/>
    </source>
</evidence>
<evidence type="ECO:0000256" key="10">
    <source>
        <dbReference type="SAM" id="MobiDB-lite"/>
    </source>
</evidence>
<feature type="active site" description="Proton donor/acceptor" evidence="8">
    <location>
        <position position="395"/>
    </location>
</feature>
<feature type="region of interest" description="Disordered" evidence="10">
    <location>
        <begin position="1"/>
        <end position="21"/>
    </location>
</feature>
<dbReference type="InterPro" id="IPR000675">
    <property type="entry name" value="Cutinase/axe"/>
</dbReference>
<sequence>MFGFRGMPHESVEHTEHPGAADEMQVLRTPVLEVETGADHQHLAQYPVVVAEPTICRRPTDTEFRCQRRDLDLLVVEVAVDGRLHQLPAAGLTGLAASRDRHIKHRTTPGKPNRGDSPGGGVAVNRYGNADRLITSGRRSTRWSDAIPAHNRQVSVVPLTTCGFGPAVTGRAPLVSPGMKKVSTAVLAGLGTVLTAAATVVTAPAAQAAPCPEVQVIYARGTTEKPAPLGTTGQSFVSSLQAQLVGRSVAGHGIRYAASGDYARPLNYVRSVRAGVLGTQARIISTIKRCPNTQIVLGGFSQGAAVVGYAISSDLSLRRDLSILQFAMPKPLPVSISDHIAAIVFFSPPSDNWLGDIGAPPIRLGAEYAGKSMRYCLPLDNICDGTQFSPPNPLHLAYTLGGVTYAGAAFAAGLVKPPGSILEQDTPKQPAPTAG</sequence>
<dbReference type="GO" id="GO:0050525">
    <property type="term" value="F:cutinase activity"/>
    <property type="evidence" value="ECO:0007669"/>
    <property type="project" value="UniProtKB-EC"/>
</dbReference>
<evidence type="ECO:0000256" key="7">
    <source>
        <dbReference type="ARBA" id="ARBA00034045"/>
    </source>
</evidence>
<evidence type="ECO:0000256" key="6">
    <source>
        <dbReference type="ARBA" id="ARBA00023157"/>
    </source>
</evidence>
<feature type="disulfide bond" evidence="9">
    <location>
        <begin position="376"/>
        <end position="383"/>
    </location>
</feature>
<comment type="catalytic activity">
    <reaction evidence="7">
        <text>cutin + H2O = cutin monomers.</text>
        <dbReference type="EC" id="3.1.1.74"/>
    </reaction>
</comment>
<gene>
    <name evidence="11" type="ORF">GII30_03410</name>
</gene>
<comment type="similarity">
    <text evidence="1">Belongs to the cutinase family.</text>
</comment>
<dbReference type="PANTHER" id="PTHR33630:SF9">
    <property type="entry name" value="CUTINASE 4"/>
    <property type="match status" value="1"/>
</dbReference>
<feature type="region of interest" description="Disordered" evidence="10">
    <location>
        <begin position="105"/>
        <end position="125"/>
    </location>
</feature>
<dbReference type="SUPFAM" id="SSF53474">
    <property type="entry name" value="alpha/beta-Hydrolases"/>
    <property type="match status" value="1"/>
</dbReference>
<dbReference type="PRINTS" id="PR00129">
    <property type="entry name" value="CUTINASE"/>
</dbReference>
<dbReference type="Gene3D" id="3.40.50.1820">
    <property type="entry name" value="alpha/beta hydrolase"/>
    <property type="match status" value="1"/>
</dbReference>
<dbReference type="PANTHER" id="PTHR33630">
    <property type="entry name" value="CUTINASE RV1984C-RELATED-RELATED"/>
    <property type="match status" value="1"/>
</dbReference>
<dbReference type="AlphaFoldDB" id="A0A857MAL3"/>
<dbReference type="SMART" id="SM01110">
    <property type="entry name" value="Cutinase"/>
    <property type="match status" value="1"/>
</dbReference>
<dbReference type="GO" id="GO:0005576">
    <property type="term" value="C:extracellular region"/>
    <property type="evidence" value="ECO:0007669"/>
    <property type="project" value="InterPro"/>
</dbReference>
<feature type="disulfide bond" evidence="9">
    <location>
        <begin position="211"/>
        <end position="290"/>
    </location>
</feature>
<feature type="active site" evidence="8">
    <location>
        <position position="380"/>
    </location>
</feature>
<evidence type="ECO:0000256" key="9">
    <source>
        <dbReference type="PIRSR" id="PIRSR611150-2"/>
    </source>
</evidence>
<organism evidence="11">
    <name type="scientific">Gordonia amarae</name>
    <dbReference type="NCBI Taxonomy" id="36821"/>
    <lineage>
        <taxon>Bacteria</taxon>
        <taxon>Bacillati</taxon>
        <taxon>Actinomycetota</taxon>
        <taxon>Actinomycetes</taxon>
        <taxon>Mycobacteriales</taxon>
        <taxon>Gordoniaceae</taxon>
        <taxon>Gordonia</taxon>
    </lineage>
</organism>
<reference evidence="11" key="1">
    <citation type="journal article" date="2021" name="Nat. Microbiol.">
        <title>Cocultivation of an ultrasmall environmental parasitic bacterium with lytic ability against bacteria associated with wastewater foams.</title>
        <authorList>
            <person name="Batinovic S."/>
            <person name="Rose J.J.A."/>
            <person name="Ratcliffe J."/>
            <person name="Seviour R.J."/>
            <person name="Petrovski S."/>
        </authorList>
    </citation>
    <scope>NUCLEOTIDE SEQUENCE</scope>
    <source>
        <strain evidence="11">CON44</strain>
    </source>
</reference>
<dbReference type="EC" id="3.1.1.74" evidence="2"/>
<evidence type="ECO:0000256" key="8">
    <source>
        <dbReference type="PIRSR" id="PIRSR611150-1"/>
    </source>
</evidence>
<feature type="active site" description="Nucleophile" evidence="8">
    <location>
        <position position="301"/>
    </location>
</feature>
<proteinExistence type="inferred from homology"/>